<gene>
    <name evidence="4" type="ORF">B0T15DRAFT_497497</name>
</gene>
<feature type="domain" description="Oxo-4-hydroxy-4-carboxy-5-ureidoimidazoline decarboxylase" evidence="3">
    <location>
        <begin position="14"/>
        <end position="196"/>
    </location>
</feature>
<dbReference type="AlphaFoldDB" id="A0AAJ0GKW4"/>
<dbReference type="InterPro" id="IPR036778">
    <property type="entry name" value="OHCU_decarboxylase_sf"/>
</dbReference>
<feature type="region of interest" description="Disordered" evidence="2">
    <location>
        <begin position="111"/>
        <end position="132"/>
    </location>
</feature>
<dbReference type="InterPro" id="IPR018020">
    <property type="entry name" value="OHCU_decarboxylase"/>
</dbReference>
<evidence type="ECO:0000256" key="1">
    <source>
        <dbReference type="ARBA" id="ARBA00022631"/>
    </source>
</evidence>
<dbReference type="Proteomes" id="UP001273166">
    <property type="component" value="Unassembled WGS sequence"/>
</dbReference>
<reference evidence="4" key="2">
    <citation type="submission" date="2023-06" db="EMBL/GenBank/DDBJ databases">
        <authorList>
            <consortium name="Lawrence Berkeley National Laboratory"/>
            <person name="Mondo S.J."/>
            <person name="Hensen N."/>
            <person name="Bonometti L."/>
            <person name="Westerberg I."/>
            <person name="Brannstrom I.O."/>
            <person name="Guillou S."/>
            <person name="Cros-Aarteil S."/>
            <person name="Calhoun S."/>
            <person name="Haridas S."/>
            <person name="Kuo A."/>
            <person name="Pangilinan J."/>
            <person name="Riley R."/>
            <person name="Labutti K."/>
            <person name="Andreopoulos B."/>
            <person name="Lipzen A."/>
            <person name="Chen C."/>
            <person name="Yanf M."/>
            <person name="Daum C."/>
            <person name="Ng V."/>
            <person name="Clum A."/>
            <person name="Steindorff A."/>
            <person name="Ohm R."/>
            <person name="Martin F."/>
            <person name="Silar P."/>
            <person name="Natvig D."/>
            <person name="Lalanne C."/>
            <person name="Gautier V."/>
            <person name="Ament-Velasquez S.L."/>
            <person name="Kruys A."/>
            <person name="Hutchinson M.I."/>
            <person name="Powell A.J."/>
            <person name="Barry K."/>
            <person name="Miller A.N."/>
            <person name="Grigoriev I.V."/>
            <person name="Debuchy R."/>
            <person name="Gladieux P."/>
            <person name="Thoren M.H."/>
            <person name="Johannesson H."/>
        </authorList>
    </citation>
    <scope>NUCLEOTIDE SEQUENCE</scope>
    <source>
        <strain evidence="4">CBS 333.67</strain>
    </source>
</reference>
<reference evidence="4" key="1">
    <citation type="journal article" date="2023" name="Mol. Phylogenet. Evol.">
        <title>Genome-scale phylogeny and comparative genomics of the fungal order Sordariales.</title>
        <authorList>
            <person name="Hensen N."/>
            <person name="Bonometti L."/>
            <person name="Westerberg I."/>
            <person name="Brannstrom I.O."/>
            <person name="Guillou S."/>
            <person name="Cros-Aarteil S."/>
            <person name="Calhoun S."/>
            <person name="Haridas S."/>
            <person name="Kuo A."/>
            <person name="Mondo S."/>
            <person name="Pangilinan J."/>
            <person name="Riley R."/>
            <person name="LaButti K."/>
            <person name="Andreopoulos B."/>
            <person name="Lipzen A."/>
            <person name="Chen C."/>
            <person name="Yan M."/>
            <person name="Daum C."/>
            <person name="Ng V."/>
            <person name="Clum A."/>
            <person name="Steindorff A."/>
            <person name="Ohm R.A."/>
            <person name="Martin F."/>
            <person name="Silar P."/>
            <person name="Natvig D.O."/>
            <person name="Lalanne C."/>
            <person name="Gautier V."/>
            <person name="Ament-Velasquez S.L."/>
            <person name="Kruys A."/>
            <person name="Hutchinson M.I."/>
            <person name="Powell A.J."/>
            <person name="Barry K."/>
            <person name="Miller A.N."/>
            <person name="Grigoriev I.V."/>
            <person name="Debuchy R."/>
            <person name="Gladieux P."/>
            <person name="Hiltunen Thoren M."/>
            <person name="Johannesson H."/>
        </authorList>
    </citation>
    <scope>NUCLEOTIDE SEQUENCE</scope>
    <source>
        <strain evidence="4">CBS 333.67</strain>
    </source>
</reference>
<dbReference type="GO" id="GO:0006144">
    <property type="term" value="P:purine nucleobase metabolic process"/>
    <property type="evidence" value="ECO:0007669"/>
    <property type="project" value="UniProtKB-KW"/>
</dbReference>
<proteinExistence type="predicted"/>
<dbReference type="RefSeq" id="XP_062717563.1">
    <property type="nucleotide sequence ID" value="XM_062867272.1"/>
</dbReference>
<dbReference type="PANTHER" id="PTHR37987:SF1">
    <property type="entry name" value="OXO-4-HYDROXY-4-CARBOXY-5-UREIDOIMIDAZOLINE DECARBOXYLASE DOMAIN-CONTAINING PROTEIN"/>
    <property type="match status" value="1"/>
</dbReference>
<dbReference type="EMBL" id="JAUDZG010000008">
    <property type="protein sequence ID" value="KAK3301783.1"/>
    <property type="molecule type" value="Genomic_DNA"/>
</dbReference>
<evidence type="ECO:0000313" key="5">
    <source>
        <dbReference type="Proteomes" id="UP001273166"/>
    </source>
</evidence>
<dbReference type="Gene3D" id="1.10.3330.10">
    <property type="entry name" value="Oxo-4-hydroxy-4-carboxy-5-ureidoimidazoline decarboxylase"/>
    <property type="match status" value="1"/>
</dbReference>
<dbReference type="SUPFAM" id="SSF158694">
    <property type="entry name" value="UraD-Like"/>
    <property type="match status" value="1"/>
</dbReference>
<dbReference type="GeneID" id="87886101"/>
<evidence type="ECO:0000313" key="4">
    <source>
        <dbReference type="EMBL" id="KAK3301783.1"/>
    </source>
</evidence>
<keyword evidence="1" id="KW-0659">Purine metabolism</keyword>
<protein>
    <submittedName>
        <fullName evidence="4">Oxo-4-hydroxy-4-carboxy-5-ureidoimidazoline decarboxylase</fullName>
    </submittedName>
</protein>
<evidence type="ECO:0000259" key="3">
    <source>
        <dbReference type="Pfam" id="PF09349"/>
    </source>
</evidence>
<accession>A0AAJ0GKW4</accession>
<organism evidence="4 5">
    <name type="scientific">Chaetomium strumarium</name>
    <dbReference type="NCBI Taxonomy" id="1170767"/>
    <lineage>
        <taxon>Eukaryota</taxon>
        <taxon>Fungi</taxon>
        <taxon>Dikarya</taxon>
        <taxon>Ascomycota</taxon>
        <taxon>Pezizomycotina</taxon>
        <taxon>Sordariomycetes</taxon>
        <taxon>Sordariomycetidae</taxon>
        <taxon>Sordariales</taxon>
        <taxon>Chaetomiaceae</taxon>
        <taxon>Chaetomium</taxon>
    </lineage>
</organism>
<keyword evidence="5" id="KW-1185">Reference proteome</keyword>
<dbReference type="Pfam" id="PF09349">
    <property type="entry name" value="OHCU_decarbox"/>
    <property type="match status" value="1"/>
</dbReference>
<evidence type="ECO:0000256" key="2">
    <source>
        <dbReference type="SAM" id="MobiDB-lite"/>
    </source>
</evidence>
<sequence length="206" mass="22663">MTTPSLPPITTLPTLPDSALTSTLDLLFEPSPALHALALPTLRARPYPSYNDLIMALSVQLMDLASSSAAAASAAGADTEGEGEGGEGEKEKRRLLHSILGSHPRLGEKKEVLSGLSSAEQRHLNQESDPEGEVLARLNREYEAKYPGLRFVTWVRGRGREEVMDEMRRRIGRRDFAGEERESIKAMCQIAADRARKLLREGEDGR</sequence>
<comment type="caution">
    <text evidence="4">The sequence shown here is derived from an EMBL/GenBank/DDBJ whole genome shotgun (WGS) entry which is preliminary data.</text>
</comment>
<name>A0AAJ0GKW4_9PEZI</name>
<dbReference type="PANTHER" id="PTHR37987">
    <property type="entry name" value="CHROMOSOME 9, WHOLE GENOME SHOTGUN SEQUENCE"/>
    <property type="match status" value="1"/>
</dbReference>